<reference evidence="1 2" key="1">
    <citation type="submission" date="2016-09" db="EMBL/GenBank/DDBJ databases">
        <authorList>
            <person name="Capua I."/>
            <person name="De Benedictis P."/>
            <person name="Joannis T."/>
            <person name="Lombin L.H."/>
            <person name="Cattoli G."/>
        </authorList>
    </citation>
    <scope>NUCLEOTIDE SEQUENCE [LARGE SCALE GENOMIC DNA]</scope>
    <source>
        <strain evidence="1 2">A7P-90m</strain>
    </source>
</reference>
<name>A0A1G6QL85_9BACT</name>
<evidence type="ECO:0000313" key="1">
    <source>
        <dbReference type="EMBL" id="SDC92417.1"/>
    </source>
</evidence>
<organism evidence="1 2">
    <name type="scientific">Williamwhitmania taraxaci</name>
    <dbReference type="NCBI Taxonomy" id="1640674"/>
    <lineage>
        <taxon>Bacteria</taxon>
        <taxon>Pseudomonadati</taxon>
        <taxon>Bacteroidota</taxon>
        <taxon>Bacteroidia</taxon>
        <taxon>Bacteroidales</taxon>
        <taxon>Williamwhitmaniaceae</taxon>
        <taxon>Williamwhitmania</taxon>
    </lineage>
</organism>
<accession>A0A1G6QL85</accession>
<protein>
    <submittedName>
        <fullName evidence="1">Uncharacterized protein</fullName>
    </submittedName>
</protein>
<dbReference type="STRING" id="1640674.SAMN05216323_10626"/>
<dbReference type="EMBL" id="FMYP01000062">
    <property type="protein sequence ID" value="SDC92417.1"/>
    <property type="molecule type" value="Genomic_DNA"/>
</dbReference>
<evidence type="ECO:0000313" key="2">
    <source>
        <dbReference type="Proteomes" id="UP000199452"/>
    </source>
</evidence>
<dbReference type="AlphaFoldDB" id="A0A1G6QL85"/>
<gene>
    <name evidence="1" type="ORF">SAMN05216323_10626</name>
</gene>
<proteinExistence type="predicted"/>
<sequence length="33" mass="3706">MILSMHKVVKIAIGTLLLSRKLSMDDYVDLSNT</sequence>
<dbReference type="Proteomes" id="UP000199452">
    <property type="component" value="Unassembled WGS sequence"/>
</dbReference>
<keyword evidence="2" id="KW-1185">Reference proteome</keyword>